<dbReference type="Proteomes" id="UP001628179">
    <property type="component" value="Unassembled WGS sequence"/>
</dbReference>
<dbReference type="RefSeq" id="XP_070920202.1">
    <property type="nucleotide sequence ID" value="XM_071064101.1"/>
</dbReference>
<accession>A0ABQ0GL91</accession>
<dbReference type="GeneID" id="98179424"/>
<protein>
    <submittedName>
        <fullName evidence="1">Uncharacterized protein</fullName>
    </submittedName>
</protein>
<proteinExistence type="predicted"/>
<reference evidence="1 2" key="1">
    <citation type="submission" date="2024-09" db="EMBL/GenBank/DDBJ databases">
        <title>Itraconazole resistance in Madurella fahalii resulting from another homologue of gene encoding cytochrome P450 14-alpha sterol demethylase (CYP51).</title>
        <authorList>
            <person name="Yoshioka I."/>
            <person name="Fahal A.H."/>
            <person name="Kaneko S."/>
            <person name="Yaguchi T."/>
        </authorList>
    </citation>
    <scope>NUCLEOTIDE SEQUENCE [LARGE SCALE GENOMIC DNA]</scope>
    <source>
        <strain evidence="1 2">IFM 68171</strain>
    </source>
</reference>
<gene>
    <name evidence="1" type="ORF">MFIFM68171_08681</name>
</gene>
<organism evidence="1 2">
    <name type="scientific">Madurella fahalii</name>
    <dbReference type="NCBI Taxonomy" id="1157608"/>
    <lineage>
        <taxon>Eukaryota</taxon>
        <taxon>Fungi</taxon>
        <taxon>Dikarya</taxon>
        <taxon>Ascomycota</taxon>
        <taxon>Pezizomycotina</taxon>
        <taxon>Sordariomycetes</taxon>
        <taxon>Sordariomycetidae</taxon>
        <taxon>Sordariales</taxon>
        <taxon>Sordariales incertae sedis</taxon>
        <taxon>Madurella</taxon>
    </lineage>
</organism>
<dbReference type="EMBL" id="BAAFSV010000005">
    <property type="protein sequence ID" value="GAB1318471.1"/>
    <property type="molecule type" value="Genomic_DNA"/>
</dbReference>
<evidence type="ECO:0000313" key="1">
    <source>
        <dbReference type="EMBL" id="GAB1318471.1"/>
    </source>
</evidence>
<sequence length="562" mass="63615">MSAPHNAVPSSIPWHKILPFILERWMLSDEDQCELLFVNHAFNRTVAQEWERLNAKWVPFTQVKKPHSSVGRAIKHDDVEYLEHLIRVADFDTDAECLNGSRFRAHGNPAMALLVHMCMTEGAVKCFDFLMRWAGEPARPFRYDREQLYSRAIDLAYDGTIDFLLTLDKFSPSKLVEHAHPGGLYGLLMTRACSPVALCKLGSKMPPGTGFMPFLLEHCSNRFSHPALIQLLIVMVGWGELNIPYHYGGMYMTPLSVASKALHINVMDVFLRMGVKPFEHYLADGLITAAYNPLFAAVVQELPGKPQAYLPPGVDKVPEEDPSVEKKKLILQWRHQVQAHSSRMRTAVAYLVDAARAEFEGRGEELIEMLDIAAIAYIHTLRTFLLTNLPWQLPPRQKKKMFVDVDPFSRTTEWEQNNPIHAVGYGRPPSVTWRAGLPSGKLRQMLSDYRVGLHRNLVEIWEMLASPNIIDEASQWLERSPTRPHGPWDSLTCMFELIVAADRELPLSPWSSRRGSYATDEWNTSSAGGSVSVRSNAEESVGAVEPITIFDATQHLREKLQL</sequence>
<evidence type="ECO:0000313" key="2">
    <source>
        <dbReference type="Proteomes" id="UP001628179"/>
    </source>
</evidence>
<comment type="caution">
    <text evidence="1">The sequence shown here is derived from an EMBL/GenBank/DDBJ whole genome shotgun (WGS) entry which is preliminary data.</text>
</comment>
<keyword evidence="2" id="KW-1185">Reference proteome</keyword>
<name>A0ABQ0GL91_9PEZI</name>